<feature type="compositionally biased region" description="Pro residues" evidence="1">
    <location>
        <begin position="1"/>
        <end position="13"/>
    </location>
</feature>
<dbReference type="Proteomes" id="UP000609651">
    <property type="component" value="Unassembled WGS sequence"/>
</dbReference>
<evidence type="ECO:0000256" key="1">
    <source>
        <dbReference type="SAM" id="MobiDB-lite"/>
    </source>
</evidence>
<name>A0ABX1VE34_9PLAN</name>
<evidence type="ECO:0008006" key="4">
    <source>
        <dbReference type="Google" id="ProtNLM"/>
    </source>
</evidence>
<protein>
    <recommendedName>
        <fullName evidence="4">Diacylglycerol O-acyltransferase</fullName>
    </recommendedName>
</protein>
<evidence type="ECO:0000313" key="2">
    <source>
        <dbReference type="EMBL" id="NNJ25306.1"/>
    </source>
</evidence>
<accession>A0ABX1VE34</accession>
<dbReference type="Gene3D" id="3.30.559.10">
    <property type="entry name" value="Chloramphenicol acetyltransferase-like domain"/>
    <property type="match status" value="1"/>
</dbReference>
<organism evidence="2 3">
    <name type="scientific">Alienimonas chondri</name>
    <dbReference type="NCBI Taxonomy" id="2681879"/>
    <lineage>
        <taxon>Bacteria</taxon>
        <taxon>Pseudomonadati</taxon>
        <taxon>Planctomycetota</taxon>
        <taxon>Planctomycetia</taxon>
        <taxon>Planctomycetales</taxon>
        <taxon>Planctomycetaceae</taxon>
        <taxon>Alienimonas</taxon>
    </lineage>
</organism>
<reference evidence="2 3" key="1">
    <citation type="journal article" date="2020" name="Syst. Appl. Microbiol.">
        <title>Alienimonas chondri sp. nov., a novel planctomycete isolated from the biofilm of the red alga Chondrus crispus.</title>
        <authorList>
            <person name="Vitorino I."/>
            <person name="Albuquerque L."/>
            <person name="Wiegand S."/>
            <person name="Kallscheuer N."/>
            <person name="da Costa M.S."/>
            <person name="Lobo-da-Cunha A."/>
            <person name="Jogler C."/>
            <person name="Lage O.M."/>
        </authorList>
    </citation>
    <scope>NUCLEOTIDE SEQUENCE [LARGE SCALE GENOMIC DNA]</scope>
    <source>
        <strain evidence="2 3">LzC2</strain>
    </source>
</reference>
<dbReference type="EMBL" id="WTPX01000031">
    <property type="protein sequence ID" value="NNJ25306.1"/>
    <property type="molecule type" value="Genomic_DNA"/>
</dbReference>
<feature type="region of interest" description="Disordered" evidence="1">
    <location>
        <begin position="1"/>
        <end position="34"/>
    </location>
</feature>
<gene>
    <name evidence="2" type="ORF">LzC2_13760</name>
</gene>
<feature type="region of interest" description="Disordered" evidence="1">
    <location>
        <begin position="236"/>
        <end position="267"/>
    </location>
</feature>
<keyword evidence="3" id="KW-1185">Reference proteome</keyword>
<proteinExistence type="predicted"/>
<dbReference type="InterPro" id="IPR023213">
    <property type="entry name" value="CAT-like_dom_sf"/>
</dbReference>
<dbReference type="SUPFAM" id="SSF52777">
    <property type="entry name" value="CoA-dependent acyltransferases"/>
    <property type="match status" value="1"/>
</dbReference>
<comment type="caution">
    <text evidence="2">The sequence shown here is derived from an EMBL/GenBank/DDBJ whole genome shotgun (WGS) entry which is preliminary data.</text>
</comment>
<evidence type="ECO:0000313" key="3">
    <source>
        <dbReference type="Proteomes" id="UP000609651"/>
    </source>
</evidence>
<sequence length="531" mass="57066">MHQRPPTSPPVPETAPGAASRPADPGGDGLPRRLPLSTLERYMLEDDRPSHPMTGVHELVVRGPLETDLLQRALDATRLRHPLLRRIIDDSGKAPAWIPAPPQATVTVDRAAVGVRRTHPEGDWLDVRREIGLRIWVRDEAPGEDGVAVSRLSAAIHHCVADALGGLSFLIDLFGEISSLNGGSPLVPAPNPSRILHRGEFFDQPGLLPGLPKGRLKLWGHLLDGLRRMNKTATVPLAPAGDGKRVSTKPEPGGDVECPTPVDDVSPPRIAAFTEEETANFRAAAKARGMTLNDLALRDLFITIRDHNAQSLSSAVPTDDGPTALRINVPVNLRGPADLPASLRKPGDAGAGQRPGGLSIANKIGMALVTRPPELADDPEALLQSVHKEMAWVRETERGRRFVEAIQLAYRFTSQAPKRIFGETCYATAVLSNIGDLERVIPPSLRDDQGRLCAPAADPSRTLTVTEYATGSPGRPLTRATVLAASYGRRLHFYLRTDPQEISPEAADALLADLAARVRRSAGSNGSIPAT</sequence>